<keyword evidence="6" id="KW-1133">Transmembrane helix</keyword>
<evidence type="ECO:0000256" key="5">
    <source>
        <dbReference type="SAM" id="MobiDB-lite"/>
    </source>
</evidence>
<evidence type="ECO:0000256" key="3">
    <source>
        <dbReference type="ARBA" id="ARBA00022729"/>
    </source>
</evidence>
<comment type="subcellular location">
    <subcellularLocation>
        <location evidence="1">Cell envelope</location>
    </subcellularLocation>
</comment>
<evidence type="ECO:0000256" key="4">
    <source>
        <dbReference type="ARBA" id="ARBA00023008"/>
    </source>
</evidence>
<evidence type="ECO:0000313" key="9">
    <source>
        <dbReference type="EMBL" id="MBD1271353.1"/>
    </source>
</evidence>
<dbReference type="Gene3D" id="2.60.40.1220">
    <property type="match status" value="1"/>
</dbReference>
<keyword evidence="4" id="KW-0186">Copper</keyword>
<comment type="caution">
    <text evidence="9">The sequence shown here is derived from an EMBL/GenBank/DDBJ whole genome shotgun (WGS) entry which is preliminary data.</text>
</comment>
<proteinExistence type="predicted"/>
<evidence type="ECO:0000256" key="2">
    <source>
        <dbReference type="ARBA" id="ARBA00022723"/>
    </source>
</evidence>
<keyword evidence="3" id="KW-0732">Signal</keyword>
<keyword evidence="6" id="KW-0812">Transmembrane</keyword>
<dbReference type="Proteomes" id="UP000659061">
    <property type="component" value="Unassembled WGS sequence"/>
</dbReference>
<dbReference type="GO" id="GO:0042597">
    <property type="term" value="C:periplasmic space"/>
    <property type="evidence" value="ECO:0007669"/>
    <property type="project" value="InterPro"/>
</dbReference>
<dbReference type="InterPro" id="IPR014755">
    <property type="entry name" value="Cu-Rt/internalin_Ig-like"/>
</dbReference>
<dbReference type="AlphaFoldDB" id="A0A8I0FZC6"/>
<evidence type="ECO:0000259" key="7">
    <source>
        <dbReference type="Pfam" id="PF04234"/>
    </source>
</evidence>
<name>A0A8I0FZC6_9ACTN</name>
<dbReference type="Pfam" id="PF04234">
    <property type="entry name" value="CopC"/>
    <property type="match status" value="1"/>
</dbReference>
<dbReference type="GO" id="GO:0030313">
    <property type="term" value="C:cell envelope"/>
    <property type="evidence" value="ECO:0007669"/>
    <property type="project" value="UniProtKB-SubCell"/>
</dbReference>
<dbReference type="PANTHER" id="PTHR34820:SF4">
    <property type="entry name" value="INNER MEMBRANE PROTEIN YEBZ"/>
    <property type="match status" value="1"/>
</dbReference>
<evidence type="ECO:0000313" key="11">
    <source>
        <dbReference type="Proteomes" id="UP000587211"/>
    </source>
</evidence>
<dbReference type="SUPFAM" id="SSF81296">
    <property type="entry name" value="E set domains"/>
    <property type="match status" value="1"/>
</dbReference>
<dbReference type="InterPro" id="IPR007348">
    <property type="entry name" value="CopC_dom"/>
</dbReference>
<feature type="region of interest" description="Disordered" evidence="5">
    <location>
        <begin position="106"/>
        <end position="131"/>
    </location>
</feature>
<dbReference type="GO" id="GO:0005507">
    <property type="term" value="F:copper ion binding"/>
    <property type="evidence" value="ECO:0007669"/>
    <property type="project" value="InterPro"/>
</dbReference>
<accession>A0A8I0FZC6</accession>
<dbReference type="Proteomes" id="UP000587211">
    <property type="component" value="Unassembled WGS sequence"/>
</dbReference>
<dbReference type="RefSeq" id="WP_179424363.1">
    <property type="nucleotide sequence ID" value="NZ_BAAAMP010000001.1"/>
</dbReference>
<dbReference type="EMBL" id="JACBZN010000001">
    <property type="protein sequence ID" value="NYI37902.1"/>
    <property type="molecule type" value="Genomic_DNA"/>
</dbReference>
<feature type="compositionally biased region" description="Polar residues" evidence="5">
    <location>
        <begin position="114"/>
        <end position="124"/>
    </location>
</feature>
<dbReference type="InterPro" id="IPR032694">
    <property type="entry name" value="CopC/D"/>
</dbReference>
<dbReference type="EMBL" id="JACWMT010000003">
    <property type="protein sequence ID" value="MBD1271353.1"/>
    <property type="molecule type" value="Genomic_DNA"/>
</dbReference>
<evidence type="ECO:0000313" key="12">
    <source>
        <dbReference type="Proteomes" id="UP000659061"/>
    </source>
</evidence>
<keyword evidence="11" id="KW-1185">Reference proteome</keyword>
<reference evidence="9" key="2">
    <citation type="submission" date="2020-09" db="EMBL/GenBank/DDBJ databases">
        <title>Novel species in genus Aeromicrobium.</title>
        <authorList>
            <person name="Zhang G."/>
        </authorList>
    </citation>
    <scope>NUCLEOTIDE SEQUENCE</scope>
    <source>
        <strain evidence="9">SSW1-57</strain>
    </source>
</reference>
<dbReference type="GO" id="GO:0046688">
    <property type="term" value="P:response to copper ion"/>
    <property type="evidence" value="ECO:0007669"/>
    <property type="project" value="InterPro"/>
</dbReference>
<evidence type="ECO:0000313" key="8">
    <source>
        <dbReference type="EMBL" id="MBD1270515.1"/>
    </source>
</evidence>
<keyword evidence="6" id="KW-0472">Membrane</keyword>
<reference evidence="10 11" key="1">
    <citation type="submission" date="2020-07" db="EMBL/GenBank/DDBJ databases">
        <title>Sequencing the genomes of 1000 actinobacteria strains.</title>
        <authorList>
            <person name="Klenk H.-P."/>
        </authorList>
    </citation>
    <scope>NUCLEOTIDE SEQUENCE [LARGE SCALE GENOMIC DNA]</scope>
    <source>
        <strain evidence="10 11">DSM 19087</strain>
    </source>
</reference>
<sequence>MPAQAHTSLISTDPTEGARLASVPEQVVLTFSENLREPSQVGVAVDGEAVEVEFQVDGPRVVVTPSADAPEGAYDINYRVISADGHPVTGTLSFEVAQAAGIATEEAPAGDEPTATQSPETATNDAAADAEDDSVWSSPLLLGVGVVAVVLAIGAATVLRRRSVTSDHDRS</sequence>
<dbReference type="EMBL" id="JACWMT010000002">
    <property type="protein sequence ID" value="MBD1270515.1"/>
    <property type="molecule type" value="Genomic_DNA"/>
</dbReference>
<organism evidence="9 12">
    <name type="scientific">Aeromicrobium tamlense</name>
    <dbReference type="NCBI Taxonomy" id="375541"/>
    <lineage>
        <taxon>Bacteria</taxon>
        <taxon>Bacillati</taxon>
        <taxon>Actinomycetota</taxon>
        <taxon>Actinomycetes</taxon>
        <taxon>Propionibacteriales</taxon>
        <taxon>Nocardioidaceae</taxon>
        <taxon>Aeromicrobium</taxon>
    </lineage>
</organism>
<dbReference type="InterPro" id="IPR014756">
    <property type="entry name" value="Ig_E-set"/>
</dbReference>
<gene>
    <name evidence="10" type="ORF">BJ975_001277</name>
    <name evidence="8" type="ORF">IDH50_09760</name>
    <name evidence="9" type="ORF">IDH50_14000</name>
</gene>
<feature type="domain" description="CopC" evidence="7">
    <location>
        <begin position="6"/>
        <end position="96"/>
    </location>
</feature>
<dbReference type="GO" id="GO:0006825">
    <property type="term" value="P:copper ion transport"/>
    <property type="evidence" value="ECO:0007669"/>
    <property type="project" value="InterPro"/>
</dbReference>
<evidence type="ECO:0000256" key="1">
    <source>
        <dbReference type="ARBA" id="ARBA00004196"/>
    </source>
</evidence>
<protein>
    <submittedName>
        <fullName evidence="9">Copper resistance protein CopC</fullName>
    </submittedName>
</protein>
<dbReference type="GO" id="GO:0005886">
    <property type="term" value="C:plasma membrane"/>
    <property type="evidence" value="ECO:0007669"/>
    <property type="project" value="TreeGrafter"/>
</dbReference>
<evidence type="ECO:0000313" key="10">
    <source>
        <dbReference type="EMBL" id="NYI37902.1"/>
    </source>
</evidence>
<feature type="transmembrane region" description="Helical" evidence="6">
    <location>
        <begin position="140"/>
        <end position="159"/>
    </location>
</feature>
<evidence type="ECO:0000256" key="6">
    <source>
        <dbReference type="SAM" id="Phobius"/>
    </source>
</evidence>
<dbReference type="PANTHER" id="PTHR34820">
    <property type="entry name" value="INNER MEMBRANE PROTEIN YEBZ"/>
    <property type="match status" value="1"/>
</dbReference>
<keyword evidence="2" id="KW-0479">Metal-binding</keyword>